<organism evidence="3 4">
    <name type="scientific">Roseobacter insulae</name>
    <dbReference type="NCBI Taxonomy" id="2859783"/>
    <lineage>
        <taxon>Bacteria</taxon>
        <taxon>Pseudomonadati</taxon>
        <taxon>Pseudomonadota</taxon>
        <taxon>Alphaproteobacteria</taxon>
        <taxon>Rhodobacterales</taxon>
        <taxon>Roseobacteraceae</taxon>
        <taxon>Roseobacter</taxon>
    </lineage>
</organism>
<dbReference type="Proteomes" id="UP001138661">
    <property type="component" value="Unassembled WGS sequence"/>
</dbReference>
<proteinExistence type="predicted"/>
<accession>A0A9X1G171</accession>
<evidence type="ECO:0000259" key="2">
    <source>
        <dbReference type="Pfam" id="PF13439"/>
    </source>
</evidence>
<dbReference type="AlphaFoldDB" id="A0A9X1G171"/>
<evidence type="ECO:0000259" key="1">
    <source>
        <dbReference type="Pfam" id="PF00534"/>
    </source>
</evidence>
<dbReference type="Pfam" id="PF00534">
    <property type="entry name" value="Glycos_transf_1"/>
    <property type="match status" value="1"/>
</dbReference>
<dbReference type="EMBL" id="JAHXDN010000011">
    <property type="protein sequence ID" value="MBW4710800.1"/>
    <property type="molecule type" value="Genomic_DNA"/>
</dbReference>
<evidence type="ECO:0000313" key="3">
    <source>
        <dbReference type="EMBL" id="MBW4710800.1"/>
    </source>
</evidence>
<feature type="domain" description="Glycosyl transferase family 1" evidence="1">
    <location>
        <begin position="246"/>
        <end position="333"/>
    </location>
</feature>
<keyword evidence="4" id="KW-1185">Reference proteome</keyword>
<dbReference type="RefSeq" id="WP_219508016.1">
    <property type="nucleotide sequence ID" value="NZ_JAHXDN010000011.1"/>
</dbReference>
<dbReference type="InterPro" id="IPR028098">
    <property type="entry name" value="Glyco_trans_4-like_N"/>
</dbReference>
<dbReference type="PANTHER" id="PTHR45947:SF3">
    <property type="entry name" value="SULFOQUINOVOSYL TRANSFERASE SQD2"/>
    <property type="match status" value="1"/>
</dbReference>
<feature type="domain" description="Glycosyltransferase subfamily 4-like N-terminal" evidence="2">
    <location>
        <begin position="13"/>
        <end position="171"/>
    </location>
</feature>
<evidence type="ECO:0000313" key="4">
    <source>
        <dbReference type="Proteomes" id="UP001138661"/>
    </source>
</evidence>
<dbReference type="PANTHER" id="PTHR45947">
    <property type="entry name" value="SULFOQUINOVOSYL TRANSFERASE SQD2"/>
    <property type="match status" value="1"/>
</dbReference>
<dbReference type="GO" id="GO:0016757">
    <property type="term" value="F:glycosyltransferase activity"/>
    <property type="evidence" value="ECO:0007669"/>
    <property type="project" value="InterPro"/>
</dbReference>
<gene>
    <name evidence="3" type="ORF">KX928_23665</name>
</gene>
<dbReference type="Pfam" id="PF13439">
    <property type="entry name" value="Glyco_transf_4"/>
    <property type="match status" value="1"/>
</dbReference>
<sequence length="361" mass="39133">MRITFVLPRPFLNGGMRVIVQHAKGLQELGHEVTLVLRGSRKRSLLRKIKDLFAKRRFRPLKPEFFHETGLNVITLETDRAVGAADVPDADVVIATWWTTAAPVAALPKEKGAKVYFVQDYGAESTPQEPLIETWQLGMNVITLCNWLADLVRQHASPPLLEIVPNGIDAEAFAASVTAAARQPQDPPTVGLQARGSYQKGTDIAAAALCLAAREVPGLRARSFGFSPVRGDIALPAGSIHHRAPSDEEVPRIYADCDLWLFPSRKEGFGLPILEALAVGTPVIATPAAAAPELISARNGALLDDFAPETMAAAIVEFYALPEEKRRKLSDAAWADARKYSWSAATRQFEAALEKAMAASG</sequence>
<reference evidence="3" key="1">
    <citation type="submission" date="2021-07" db="EMBL/GenBank/DDBJ databases">
        <title>Roseobacter insulae sp. nov., isolated from a tidal flat.</title>
        <authorList>
            <person name="Park S."/>
            <person name="Yoon J.-H."/>
        </authorList>
    </citation>
    <scope>NUCLEOTIDE SEQUENCE</scope>
    <source>
        <strain evidence="3">YSTF-M11</strain>
    </source>
</reference>
<protein>
    <submittedName>
        <fullName evidence="3">Glycosyltransferase family 4 protein</fullName>
    </submittedName>
</protein>
<comment type="caution">
    <text evidence="3">The sequence shown here is derived from an EMBL/GenBank/DDBJ whole genome shotgun (WGS) entry which is preliminary data.</text>
</comment>
<dbReference type="InterPro" id="IPR001296">
    <property type="entry name" value="Glyco_trans_1"/>
</dbReference>
<dbReference type="CDD" id="cd03801">
    <property type="entry name" value="GT4_PimA-like"/>
    <property type="match status" value="1"/>
</dbReference>
<name>A0A9X1G171_9RHOB</name>
<dbReference type="InterPro" id="IPR050194">
    <property type="entry name" value="Glycosyltransferase_grp1"/>
</dbReference>